<evidence type="ECO:0000313" key="13">
    <source>
        <dbReference type="Proteomes" id="UP001201273"/>
    </source>
</evidence>
<evidence type="ECO:0000256" key="2">
    <source>
        <dbReference type="ARBA" id="ARBA00005426"/>
    </source>
</evidence>
<reference evidence="12 13" key="1">
    <citation type="journal article" date="2022" name="Environ. Microbiol. Rep.">
        <title>Eco-phylogenetic analyses reveal divergent evolution of vitamin B12 metabolism in the marine bacterial family 'Psychromonadaceae'.</title>
        <authorList>
            <person name="Jin X."/>
            <person name="Yang Y."/>
            <person name="Cao H."/>
            <person name="Gao B."/>
            <person name="Zhao Z."/>
        </authorList>
    </citation>
    <scope>NUCLEOTIDE SEQUENCE [LARGE SCALE GENOMIC DNA]</scope>
    <source>
        <strain evidence="12 13">MKS20</strain>
    </source>
</reference>
<evidence type="ECO:0000256" key="11">
    <source>
        <dbReference type="ARBA" id="ARBA00049878"/>
    </source>
</evidence>
<protein>
    <recommendedName>
        <fullName evidence="4">Molybdopterin synthase catalytic subunit</fullName>
        <ecNumber evidence="3">2.8.1.12</ecNumber>
    </recommendedName>
    <alternativeName>
        <fullName evidence="9">MPT synthase subunit 2</fullName>
    </alternativeName>
    <alternativeName>
        <fullName evidence="7">Molybdenum cofactor biosynthesis protein E</fullName>
    </alternativeName>
    <alternativeName>
        <fullName evidence="8">Molybdopterin-converting factor large subunit</fullName>
    </alternativeName>
    <alternativeName>
        <fullName evidence="10">Molybdopterin-converting factor subunit 2</fullName>
    </alternativeName>
</protein>
<name>A0ABS8WAU2_9GAMM</name>
<evidence type="ECO:0000313" key="12">
    <source>
        <dbReference type="EMBL" id="MCE2595412.1"/>
    </source>
</evidence>
<comment type="pathway">
    <text evidence="1">Cofactor biosynthesis; molybdopterin biosynthesis.</text>
</comment>
<dbReference type="EMBL" id="JAIMJA010000010">
    <property type="protein sequence ID" value="MCE2595412.1"/>
    <property type="molecule type" value="Genomic_DNA"/>
</dbReference>
<organism evidence="12 13">
    <name type="scientific">Motilimonas cestriensis</name>
    <dbReference type="NCBI Taxonomy" id="2742685"/>
    <lineage>
        <taxon>Bacteria</taxon>
        <taxon>Pseudomonadati</taxon>
        <taxon>Pseudomonadota</taxon>
        <taxon>Gammaproteobacteria</taxon>
        <taxon>Alteromonadales</taxon>
        <taxon>Alteromonadales genera incertae sedis</taxon>
        <taxon>Motilimonas</taxon>
    </lineage>
</organism>
<evidence type="ECO:0000256" key="3">
    <source>
        <dbReference type="ARBA" id="ARBA00011950"/>
    </source>
</evidence>
<dbReference type="SUPFAM" id="SSF54690">
    <property type="entry name" value="Molybdopterin synthase subunit MoaE"/>
    <property type="match status" value="1"/>
</dbReference>
<dbReference type="CDD" id="cd00756">
    <property type="entry name" value="MoaE"/>
    <property type="match status" value="1"/>
</dbReference>
<comment type="subunit">
    <text evidence="6">Heterotetramer of 2 MoaD subunits and 2 MoaE subunits. Also stable as homodimer. The enzyme changes between these two forms during catalysis.</text>
</comment>
<keyword evidence="5" id="KW-0501">Molybdenum cofactor biosynthesis</keyword>
<proteinExistence type="inferred from homology"/>
<comment type="caution">
    <text evidence="12">The sequence shown here is derived from an EMBL/GenBank/DDBJ whole genome shotgun (WGS) entry which is preliminary data.</text>
</comment>
<evidence type="ECO:0000256" key="7">
    <source>
        <dbReference type="ARBA" id="ARBA00029745"/>
    </source>
</evidence>
<dbReference type="GO" id="GO:0030366">
    <property type="term" value="F:molybdopterin synthase activity"/>
    <property type="evidence" value="ECO:0007669"/>
    <property type="project" value="UniProtKB-EC"/>
</dbReference>
<keyword evidence="12" id="KW-0808">Transferase</keyword>
<dbReference type="Proteomes" id="UP001201273">
    <property type="component" value="Unassembled WGS sequence"/>
</dbReference>
<evidence type="ECO:0000256" key="9">
    <source>
        <dbReference type="ARBA" id="ARBA00030781"/>
    </source>
</evidence>
<dbReference type="RefSeq" id="WP_233052895.1">
    <property type="nucleotide sequence ID" value="NZ_JAIMJA010000010.1"/>
</dbReference>
<dbReference type="EC" id="2.8.1.12" evidence="3"/>
<evidence type="ECO:0000256" key="6">
    <source>
        <dbReference type="ARBA" id="ARBA00026066"/>
    </source>
</evidence>
<evidence type="ECO:0000256" key="10">
    <source>
        <dbReference type="ARBA" id="ARBA00032474"/>
    </source>
</evidence>
<dbReference type="Gene3D" id="3.90.1170.40">
    <property type="entry name" value="Molybdopterin biosynthesis MoaE subunit"/>
    <property type="match status" value="1"/>
</dbReference>
<keyword evidence="13" id="KW-1185">Reference proteome</keyword>
<sequence>MIRVQNQDFDINHEYQLLASKAEAGAIVTFVGLVREMNLAKKVTALHLEHYPNMTEKSLRNIVQQAKQRWELIDVTLIHRVGTLGLNQQIVFVGVSSQHRREAFAACEFIMDYLKTQAPFWKKEHTESGELWLDANDKDTAAAKRWQR</sequence>
<comment type="similarity">
    <text evidence="2">Belongs to the MoaE family.</text>
</comment>
<gene>
    <name evidence="12" type="primary">moaE</name>
    <name evidence="12" type="ORF">K6Y31_11350</name>
</gene>
<dbReference type="NCBIfam" id="NF007959">
    <property type="entry name" value="PRK10678.1"/>
    <property type="match status" value="1"/>
</dbReference>
<evidence type="ECO:0000256" key="4">
    <source>
        <dbReference type="ARBA" id="ARBA00013858"/>
    </source>
</evidence>
<comment type="catalytic activity">
    <reaction evidence="11">
        <text>2 [molybdopterin-synthase sulfur-carrier protein]-C-terminal-Gly-aminoethanethioate + cyclic pyranopterin phosphate + H2O = molybdopterin + 2 [molybdopterin-synthase sulfur-carrier protein]-C-terminal Gly-Gly + 2 H(+)</text>
        <dbReference type="Rhea" id="RHEA:26333"/>
        <dbReference type="Rhea" id="RHEA-COMP:12202"/>
        <dbReference type="Rhea" id="RHEA-COMP:19907"/>
        <dbReference type="ChEBI" id="CHEBI:15377"/>
        <dbReference type="ChEBI" id="CHEBI:15378"/>
        <dbReference type="ChEBI" id="CHEBI:58698"/>
        <dbReference type="ChEBI" id="CHEBI:59648"/>
        <dbReference type="ChEBI" id="CHEBI:90778"/>
        <dbReference type="ChEBI" id="CHEBI:232372"/>
        <dbReference type="EC" id="2.8.1.12"/>
    </reaction>
</comment>
<accession>A0ABS8WAU2</accession>
<evidence type="ECO:0000256" key="8">
    <source>
        <dbReference type="ARBA" id="ARBA00030407"/>
    </source>
</evidence>
<dbReference type="InterPro" id="IPR036563">
    <property type="entry name" value="MoaE_sf"/>
</dbReference>
<evidence type="ECO:0000256" key="1">
    <source>
        <dbReference type="ARBA" id="ARBA00005046"/>
    </source>
</evidence>
<dbReference type="InterPro" id="IPR003448">
    <property type="entry name" value="Mopterin_biosynth_MoaE"/>
</dbReference>
<evidence type="ECO:0000256" key="5">
    <source>
        <dbReference type="ARBA" id="ARBA00023150"/>
    </source>
</evidence>
<dbReference type="PANTHER" id="PTHR23404">
    <property type="entry name" value="MOLYBDOPTERIN SYNTHASE RELATED"/>
    <property type="match status" value="1"/>
</dbReference>
<dbReference type="Pfam" id="PF02391">
    <property type="entry name" value="MoaE"/>
    <property type="match status" value="1"/>
</dbReference>